<dbReference type="GeneID" id="101692724"/>
<protein>
    <submittedName>
        <fullName evidence="12">NKG2-A/NKG2-B type II integral membrane protein isoform X1</fullName>
    </submittedName>
</protein>
<organism evidence="11 12">
    <name type="scientific">Mustela putorius furo</name>
    <name type="common">European domestic ferret</name>
    <name type="synonym">Mustela furo</name>
    <dbReference type="NCBI Taxonomy" id="9669"/>
    <lineage>
        <taxon>Eukaryota</taxon>
        <taxon>Metazoa</taxon>
        <taxon>Chordata</taxon>
        <taxon>Craniata</taxon>
        <taxon>Vertebrata</taxon>
        <taxon>Euteleostomi</taxon>
        <taxon>Mammalia</taxon>
        <taxon>Eutheria</taxon>
        <taxon>Laurasiatheria</taxon>
        <taxon>Carnivora</taxon>
        <taxon>Caniformia</taxon>
        <taxon>Musteloidea</taxon>
        <taxon>Mustelidae</taxon>
        <taxon>Mustelinae</taxon>
        <taxon>Mustela</taxon>
    </lineage>
</organism>
<keyword evidence="6 9" id="KW-0472">Membrane</keyword>
<evidence type="ECO:0000256" key="1">
    <source>
        <dbReference type="ARBA" id="ARBA00004606"/>
    </source>
</evidence>
<accession>A0A8U0RU13</accession>
<proteinExistence type="predicted"/>
<evidence type="ECO:0000256" key="4">
    <source>
        <dbReference type="ARBA" id="ARBA00022968"/>
    </source>
</evidence>
<dbReference type="PROSITE" id="PS50041">
    <property type="entry name" value="C_TYPE_LECTIN_2"/>
    <property type="match status" value="1"/>
</dbReference>
<dbReference type="InterPro" id="IPR016187">
    <property type="entry name" value="CTDL_fold"/>
</dbReference>
<dbReference type="GO" id="GO:0030246">
    <property type="term" value="F:carbohydrate binding"/>
    <property type="evidence" value="ECO:0007669"/>
    <property type="project" value="UniProtKB-KW"/>
</dbReference>
<dbReference type="SMART" id="SM00034">
    <property type="entry name" value="CLECT"/>
    <property type="match status" value="1"/>
</dbReference>
<evidence type="ECO:0000256" key="6">
    <source>
        <dbReference type="ARBA" id="ARBA00023136"/>
    </source>
</evidence>
<dbReference type="InterPro" id="IPR016186">
    <property type="entry name" value="C-type_lectin-like/link_sf"/>
</dbReference>
<feature type="domain" description="C-type lectin" evidence="10">
    <location>
        <begin position="126"/>
        <end position="233"/>
    </location>
</feature>
<evidence type="ECO:0000259" key="10">
    <source>
        <dbReference type="PROSITE" id="PS50041"/>
    </source>
</evidence>
<dbReference type="Proteomes" id="UP000000715">
    <property type="component" value="Unplaced"/>
</dbReference>
<evidence type="ECO:0000313" key="12">
    <source>
        <dbReference type="RefSeq" id="XP_044929009.1"/>
    </source>
</evidence>
<feature type="region of interest" description="Disordered" evidence="8">
    <location>
        <begin position="1"/>
        <end position="35"/>
    </location>
</feature>
<gene>
    <name evidence="12" type="primary">LOC101692724</name>
</gene>
<keyword evidence="5 9" id="KW-1133">Transmembrane helix</keyword>
<dbReference type="GO" id="GO:0002223">
    <property type="term" value="P:stimulatory C-type lectin receptor signaling pathway"/>
    <property type="evidence" value="ECO:0007669"/>
    <property type="project" value="TreeGrafter"/>
</dbReference>
<keyword evidence="3" id="KW-0430">Lectin</keyword>
<dbReference type="Pfam" id="PF00059">
    <property type="entry name" value="Lectin_C"/>
    <property type="match status" value="1"/>
</dbReference>
<feature type="compositionally biased region" description="Basic residues" evidence="8">
    <location>
        <begin position="16"/>
        <end position="26"/>
    </location>
</feature>
<name>A0A8U0RU13_MUSPF</name>
<dbReference type="InterPro" id="IPR001304">
    <property type="entry name" value="C-type_lectin-like"/>
</dbReference>
<keyword evidence="4" id="KW-0735">Signal-anchor</keyword>
<dbReference type="SUPFAM" id="SSF56436">
    <property type="entry name" value="C-type lectin-like"/>
    <property type="match status" value="1"/>
</dbReference>
<dbReference type="GO" id="GO:0045954">
    <property type="term" value="P:positive regulation of natural killer cell mediated cytotoxicity"/>
    <property type="evidence" value="ECO:0007669"/>
    <property type="project" value="TreeGrafter"/>
</dbReference>
<keyword evidence="2 9" id="KW-0812">Transmembrane</keyword>
<dbReference type="Gene3D" id="3.10.100.10">
    <property type="entry name" value="Mannose-Binding Protein A, subunit A"/>
    <property type="match status" value="1"/>
</dbReference>
<comment type="subcellular location">
    <subcellularLocation>
        <location evidence="1">Membrane</location>
        <topology evidence="1">Single-pass type II membrane protein</topology>
    </subcellularLocation>
</comment>
<dbReference type="GO" id="GO:0016020">
    <property type="term" value="C:membrane"/>
    <property type="evidence" value="ECO:0007669"/>
    <property type="project" value="UniProtKB-SubCell"/>
</dbReference>
<reference evidence="12" key="1">
    <citation type="submission" date="2025-08" db="UniProtKB">
        <authorList>
            <consortium name="RefSeq"/>
        </authorList>
    </citation>
    <scope>IDENTIFICATION</scope>
    <source>
        <tissue evidence="12">Brain</tissue>
    </source>
</reference>
<evidence type="ECO:0000256" key="2">
    <source>
        <dbReference type="ARBA" id="ARBA00022692"/>
    </source>
</evidence>
<keyword evidence="11" id="KW-1185">Reference proteome</keyword>
<dbReference type="AlphaFoldDB" id="A0A8U0RU13"/>
<dbReference type="CDD" id="cd03593">
    <property type="entry name" value="CLECT_NK_receptors_like"/>
    <property type="match status" value="1"/>
</dbReference>
<evidence type="ECO:0000256" key="9">
    <source>
        <dbReference type="SAM" id="Phobius"/>
    </source>
</evidence>
<dbReference type="PANTHER" id="PTHR22800">
    <property type="entry name" value="C-TYPE LECTIN PROTEINS"/>
    <property type="match status" value="1"/>
</dbReference>
<evidence type="ECO:0000256" key="7">
    <source>
        <dbReference type="ARBA" id="ARBA00023180"/>
    </source>
</evidence>
<dbReference type="InterPro" id="IPR033992">
    <property type="entry name" value="NKR-like_CTLD"/>
</dbReference>
<dbReference type="PANTHER" id="PTHR22800:SF255">
    <property type="entry name" value="C-TYPE LECTIN DOMAIN-CONTAINING PROTEIN"/>
    <property type="match status" value="1"/>
</dbReference>
<sequence length="237" mass="26433">MNNQGVTYAELSQVKGSKRQQVKAKGTKSPISETEQEITYAELTLQDASNLQNASQNPQRNSENSHCKGKLIAGVLGIICLILMSTMVTIAVTPITEGPKQNKTSLETRIQKAYYCGHCPKEWMTYSNNCYYISTERKSWNESLSACALENSTLFSIEDEEELHLLGLFISSSWLGVSQKSNNNPSVWPKHSTFSSKALAVSSESDRVCPYFNFGLEKVFSASCLEIKTYICKHQAF</sequence>
<dbReference type="RefSeq" id="XP_044929009.1">
    <property type="nucleotide sequence ID" value="XM_045073074.1"/>
</dbReference>
<evidence type="ECO:0000256" key="3">
    <source>
        <dbReference type="ARBA" id="ARBA00022734"/>
    </source>
</evidence>
<evidence type="ECO:0000256" key="5">
    <source>
        <dbReference type="ARBA" id="ARBA00022989"/>
    </source>
</evidence>
<dbReference type="OrthoDB" id="10059571at2759"/>
<dbReference type="InterPro" id="IPR050919">
    <property type="entry name" value="NKG2/CD94_NK_receptors"/>
</dbReference>
<keyword evidence="7" id="KW-0325">Glycoprotein</keyword>
<evidence type="ECO:0000256" key="8">
    <source>
        <dbReference type="SAM" id="MobiDB-lite"/>
    </source>
</evidence>
<evidence type="ECO:0000313" key="11">
    <source>
        <dbReference type="Proteomes" id="UP000000715"/>
    </source>
</evidence>
<feature type="transmembrane region" description="Helical" evidence="9">
    <location>
        <begin position="71"/>
        <end position="92"/>
    </location>
</feature>